<dbReference type="GO" id="GO:0005789">
    <property type="term" value="C:endoplasmic reticulum membrane"/>
    <property type="evidence" value="ECO:0007669"/>
    <property type="project" value="UniProtKB-SubCell"/>
</dbReference>
<dbReference type="Gene3D" id="1.10.630.10">
    <property type="entry name" value="Cytochrome P450"/>
    <property type="match status" value="1"/>
</dbReference>
<organism evidence="11 12">
    <name type="scientific">Halocaridina rubra</name>
    <name type="common">Hawaiian red shrimp</name>
    <dbReference type="NCBI Taxonomy" id="373956"/>
    <lineage>
        <taxon>Eukaryota</taxon>
        <taxon>Metazoa</taxon>
        <taxon>Ecdysozoa</taxon>
        <taxon>Arthropoda</taxon>
        <taxon>Crustacea</taxon>
        <taxon>Multicrustacea</taxon>
        <taxon>Malacostraca</taxon>
        <taxon>Eumalacostraca</taxon>
        <taxon>Eucarida</taxon>
        <taxon>Decapoda</taxon>
        <taxon>Pleocyemata</taxon>
        <taxon>Caridea</taxon>
        <taxon>Atyoidea</taxon>
        <taxon>Atyidae</taxon>
        <taxon>Halocaridina</taxon>
    </lineage>
</organism>
<keyword evidence="8 10" id="KW-0503">Monooxygenase</keyword>
<dbReference type="AlphaFoldDB" id="A0AAN8WMZ8"/>
<feature type="binding site" description="axial binding residue" evidence="9">
    <location>
        <position position="490"/>
    </location>
    <ligand>
        <name>heme</name>
        <dbReference type="ChEBI" id="CHEBI:30413"/>
    </ligand>
    <ligandPart>
        <name>Fe</name>
        <dbReference type="ChEBI" id="CHEBI:18248"/>
    </ligandPart>
</feature>
<dbReference type="InterPro" id="IPR050479">
    <property type="entry name" value="CYP11_CYP27_families"/>
</dbReference>
<evidence type="ECO:0000256" key="5">
    <source>
        <dbReference type="ARBA" id="ARBA00022723"/>
    </source>
</evidence>
<evidence type="ECO:0000256" key="7">
    <source>
        <dbReference type="ARBA" id="ARBA00023004"/>
    </source>
</evidence>
<dbReference type="PRINTS" id="PR00465">
    <property type="entry name" value="EP450IV"/>
</dbReference>
<dbReference type="GO" id="GO:0020037">
    <property type="term" value="F:heme binding"/>
    <property type="evidence" value="ECO:0007669"/>
    <property type="project" value="InterPro"/>
</dbReference>
<dbReference type="GO" id="GO:0005506">
    <property type="term" value="F:iron ion binding"/>
    <property type="evidence" value="ECO:0007669"/>
    <property type="project" value="InterPro"/>
</dbReference>
<dbReference type="Pfam" id="PF00067">
    <property type="entry name" value="p450"/>
    <property type="match status" value="1"/>
</dbReference>
<comment type="cofactor">
    <cofactor evidence="1 9">
        <name>heme</name>
        <dbReference type="ChEBI" id="CHEBI:30413"/>
    </cofactor>
</comment>
<dbReference type="PROSITE" id="PS00086">
    <property type="entry name" value="CYTOCHROME_P450"/>
    <property type="match status" value="1"/>
</dbReference>
<keyword evidence="12" id="KW-1185">Reference proteome</keyword>
<reference evidence="11 12" key="1">
    <citation type="submission" date="2023-11" db="EMBL/GenBank/DDBJ databases">
        <title>Halocaridina rubra genome assembly.</title>
        <authorList>
            <person name="Smith C."/>
        </authorList>
    </citation>
    <scope>NUCLEOTIDE SEQUENCE [LARGE SCALE GENOMIC DNA]</scope>
    <source>
        <strain evidence="11">EP-1</strain>
        <tissue evidence="11">Whole</tissue>
    </source>
</reference>
<comment type="function">
    <text evidence="2">May be involved in the metabolism of insect hormones and in the breakdown of synthetic insecticides.</text>
</comment>
<evidence type="ECO:0000256" key="6">
    <source>
        <dbReference type="ARBA" id="ARBA00023002"/>
    </source>
</evidence>
<evidence type="ECO:0000256" key="2">
    <source>
        <dbReference type="ARBA" id="ARBA00003690"/>
    </source>
</evidence>
<evidence type="ECO:0000256" key="1">
    <source>
        <dbReference type="ARBA" id="ARBA00001971"/>
    </source>
</evidence>
<keyword evidence="6 10" id="KW-0560">Oxidoreductase</keyword>
<dbReference type="PANTHER" id="PTHR24279">
    <property type="entry name" value="CYTOCHROME P450"/>
    <property type="match status" value="1"/>
</dbReference>
<evidence type="ECO:0008006" key="13">
    <source>
        <dbReference type="Google" id="ProtNLM"/>
    </source>
</evidence>
<keyword evidence="5 9" id="KW-0479">Metal-binding</keyword>
<gene>
    <name evidence="11" type="ORF">SK128_013799</name>
</gene>
<dbReference type="InterPro" id="IPR001128">
    <property type="entry name" value="Cyt_P450"/>
</dbReference>
<comment type="caution">
    <text evidence="11">The sequence shown here is derived from an EMBL/GenBank/DDBJ whole genome shotgun (WGS) entry which is preliminary data.</text>
</comment>
<dbReference type="InterPro" id="IPR036396">
    <property type="entry name" value="Cyt_P450_sf"/>
</dbReference>
<proteinExistence type="inferred from homology"/>
<dbReference type="CDD" id="cd11054">
    <property type="entry name" value="CYP24A1-like"/>
    <property type="match status" value="1"/>
</dbReference>
<dbReference type="SUPFAM" id="SSF48264">
    <property type="entry name" value="Cytochrome P450"/>
    <property type="match status" value="1"/>
</dbReference>
<dbReference type="Proteomes" id="UP001381693">
    <property type="component" value="Unassembled WGS sequence"/>
</dbReference>
<keyword evidence="7 9" id="KW-0408">Iron</keyword>
<dbReference type="InterPro" id="IPR017972">
    <property type="entry name" value="Cyt_P450_CS"/>
</dbReference>
<evidence type="ECO:0000256" key="9">
    <source>
        <dbReference type="PIRSR" id="PIRSR602403-1"/>
    </source>
</evidence>
<dbReference type="GO" id="GO:0016705">
    <property type="term" value="F:oxidoreductase activity, acting on paired donors, with incorporation or reduction of molecular oxygen"/>
    <property type="evidence" value="ECO:0007669"/>
    <property type="project" value="InterPro"/>
</dbReference>
<dbReference type="GO" id="GO:0004497">
    <property type="term" value="F:monooxygenase activity"/>
    <property type="evidence" value="ECO:0007669"/>
    <property type="project" value="UniProtKB-KW"/>
</dbReference>
<name>A0AAN8WMZ8_HALRR</name>
<keyword evidence="4 9" id="KW-0349">Heme</keyword>
<evidence type="ECO:0000256" key="4">
    <source>
        <dbReference type="ARBA" id="ARBA00022617"/>
    </source>
</evidence>
<dbReference type="PRINTS" id="PR00385">
    <property type="entry name" value="P450"/>
</dbReference>
<dbReference type="EMBL" id="JAXCGZ010021214">
    <property type="protein sequence ID" value="KAK7056563.1"/>
    <property type="molecule type" value="Genomic_DNA"/>
</dbReference>
<dbReference type="PANTHER" id="PTHR24279:SF120">
    <property type="entry name" value="CYTOCHROME P450"/>
    <property type="match status" value="1"/>
</dbReference>
<evidence type="ECO:0000256" key="8">
    <source>
        <dbReference type="ARBA" id="ARBA00023033"/>
    </source>
</evidence>
<evidence type="ECO:0000256" key="10">
    <source>
        <dbReference type="RuleBase" id="RU000461"/>
    </source>
</evidence>
<evidence type="ECO:0000313" key="11">
    <source>
        <dbReference type="EMBL" id="KAK7056563.1"/>
    </source>
</evidence>
<dbReference type="InterPro" id="IPR002403">
    <property type="entry name" value="Cyt_P450_E_grp-IV"/>
</dbReference>
<sequence length="543" mass="61002">MSHLVRLHRKCSLGFCHYISLKRYLSHVSCSEAKSPQSSPESSRENIEDGVLPYSAIPGPKPLPVVGNMLLFTPLGSYPFASFWQSCWKLYEKYGPVVKASKIAPKLDIVFVFRPEDTKTLFQNEGPLPSRPPIDMLEYYRKSRPQWYTSTGLVPGNGPEWRRLRSAVQGLLKREIVSRYRAKQASVCRDFISHVQRQYPVSINGRGGHCIQNLLPLLFCYTLEAVGVVSLGTRLGCFDADGDHLQRASSVISANEDTLTVLGEALLRAPLYKIFPSKSYNRLAEAQDVVANTVKEHLSENLKRRSSSEDFANEQPFLDFLMAQSDLSNNDIFLLVMEVFQGGIDATASTLAFCIHYLSRNEDIQVLLYEEVKDIDPGSHNLQGLSYLRAVLKETFRLRPSAAASGRFLYQDAVFSGYRVPAGTLVSSPPIIACQNEKVFPEPHQFKPQRWLSNQRRAASSVTSDNNSEQSGSKIHSYTMVPFGHGARMCPGRRLAEQEIYLLIIHLVQNFKMKPISNAEVGQVMRLNMMPDAPISVEFISRS</sequence>
<accession>A0AAN8WMZ8</accession>
<protein>
    <recommendedName>
        <fullName evidence="13">Cytochrome P450</fullName>
    </recommendedName>
</protein>
<comment type="similarity">
    <text evidence="3 10">Belongs to the cytochrome P450 family.</text>
</comment>
<evidence type="ECO:0000313" key="12">
    <source>
        <dbReference type="Proteomes" id="UP001381693"/>
    </source>
</evidence>
<evidence type="ECO:0000256" key="3">
    <source>
        <dbReference type="ARBA" id="ARBA00010617"/>
    </source>
</evidence>